<dbReference type="OrthoDB" id="9982462at2759"/>
<dbReference type="PROSITE" id="PS51257">
    <property type="entry name" value="PROKAR_LIPOPROTEIN"/>
    <property type="match status" value="1"/>
</dbReference>
<reference evidence="2 3" key="1">
    <citation type="journal article" date="2019" name="Sci. Rep.">
        <title>Comparative genomics of chytrid fungi reveal insights into the obligate biotrophic and pathogenic lifestyle of Synchytrium endobioticum.</title>
        <authorList>
            <person name="van de Vossenberg B.T.L.H."/>
            <person name="Warris S."/>
            <person name="Nguyen H.D.T."/>
            <person name="van Gent-Pelzer M.P.E."/>
            <person name="Joly D.L."/>
            <person name="van de Geest H.C."/>
            <person name="Bonants P.J.M."/>
            <person name="Smith D.S."/>
            <person name="Levesque C.A."/>
            <person name="van der Lee T.A.J."/>
        </authorList>
    </citation>
    <scope>NUCLEOTIDE SEQUENCE [LARGE SCALE GENOMIC DNA]</scope>
    <source>
        <strain evidence="2 3">CBS 675.73</strain>
    </source>
</reference>
<keyword evidence="1" id="KW-1133">Transmembrane helix</keyword>
<keyword evidence="1" id="KW-0472">Membrane</keyword>
<protein>
    <recommendedName>
        <fullName evidence="4">Exostosin GT47 domain-containing protein</fullName>
    </recommendedName>
</protein>
<evidence type="ECO:0008006" key="4">
    <source>
        <dbReference type="Google" id="ProtNLM"/>
    </source>
</evidence>
<dbReference type="GO" id="GO:0005794">
    <property type="term" value="C:Golgi apparatus"/>
    <property type="evidence" value="ECO:0007669"/>
    <property type="project" value="TreeGrafter"/>
</dbReference>
<proteinExistence type="predicted"/>
<dbReference type="GO" id="GO:0035269">
    <property type="term" value="P:protein O-linked glycosylation via mannose"/>
    <property type="evidence" value="ECO:0007669"/>
    <property type="project" value="InterPro"/>
</dbReference>
<evidence type="ECO:0000313" key="3">
    <source>
        <dbReference type="Proteomes" id="UP000320333"/>
    </source>
</evidence>
<dbReference type="PANTHER" id="PTHR15576:SF1">
    <property type="entry name" value="RIBITOL-5-PHOSPHATE XYLOSYLTRANSFERASE 1"/>
    <property type="match status" value="1"/>
</dbReference>
<dbReference type="GO" id="GO:0120053">
    <property type="term" value="F:ribitol beta-1,4-xylosyltransferase activity"/>
    <property type="evidence" value="ECO:0007669"/>
    <property type="project" value="InterPro"/>
</dbReference>
<sequence length="370" mass="43158">MVEIKRLIKSTRIRIIFIVQVVALVACFVVFANNQSSDMIYSDSHASFNKPVYEYGNFSYLDRLSSIDFKLISDHYYKKYGIPEQYLSVMEKKLITPLTRIERVIVKPGAVVYVDGGLVRQFKDLILPRIRGKIVLLTGDGDDSMPSLHLNVSETIELASNRKILHWYMSNCNGTHIYPSKMECMPVGVSQWHGHRENLQYAYENGTGLIHGLQTRPRLWRNRPAKYIMSSFTISSNRAVRQPALDYFCGDNSPNRRIRRASICSFNKDMPQYQLYDEYLSKVYFVVSPHGGGLDCYRTWETLYMGAIPIVMSSSLDYLYKDLPVLIIRSWEEVTEELLESTFNEFQRRAFDYRKLYMAYWRQKIFGHLV</sequence>
<accession>A0A507FL39</accession>
<dbReference type="InterPro" id="IPR055286">
    <property type="entry name" value="RXYLT1-like"/>
</dbReference>
<dbReference type="PANTHER" id="PTHR15576">
    <property type="entry name" value="RIBITOL-5-PHOSPHATE XYLOSYLTRANSFERASE 1"/>
    <property type="match status" value="1"/>
</dbReference>
<keyword evidence="3" id="KW-1185">Reference proteome</keyword>
<feature type="transmembrane region" description="Helical" evidence="1">
    <location>
        <begin position="12"/>
        <end position="32"/>
    </location>
</feature>
<gene>
    <name evidence="2" type="ORF">CcCBS67573_g01756</name>
</gene>
<evidence type="ECO:0000256" key="1">
    <source>
        <dbReference type="SAM" id="Phobius"/>
    </source>
</evidence>
<evidence type="ECO:0000313" key="2">
    <source>
        <dbReference type="EMBL" id="TPX76983.1"/>
    </source>
</evidence>
<keyword evidence="1" id="KW-0812">Transmembrane</keyword>
<name>A0A507FL39_9FUNG</name>
<dbReference type="Proteomes" id="UP000320333">
    <property type="component" value="Unassembled WGS sequence"/>
</dbReference>
<dbReference type="EMBL" id="QEAP01000031">
    <property type="protein sequence ID" value="TPX76983.1"/>
    <property type="molecule type" value="Genomic_DNA"/>
</dbReference>
<organism evidence="2 3">
    <name type="scientific">Chytriomyces confervae</name>
    <dbReference type="NCBI Taxonomy" id="246404"/>
    <lineage>
        <taxon>Eukaryota</taxon>
        <taxon>Fungi</taxon>
        <taxon>Fungi incertae sedis</taxon>
        <taxon>Chytridiomycota</taxon>
        <taxon>Chytridiomycota incertae sedis</taxon>
        <taxon>Chytridiomycetes</taxon>
        <taxon>Chytridiales</taxon>
        <taxon>Chytriomycetaceae</taxon>
        <taxon>Chytriomyces</taxon>
    </lineage>
</organism>
<dbReference type="AlphaFoldDB" id="A0A507FL39"/>
<comment type="caution">
    <text evidence="2">The sequence shown here is derived from an EMBL/GenBank/DDBJ whole genome shotgun (WGS) entry which is preliminary data.</text>
</comment>